<protein>
    <recommendedName>
        <fullName evidence="3">3-hydroxylacyl-ACP dehydratase</fullName>
    </recommendedName>
</protein>
<evidence type="ECO:0000313" key="1">
    <source>
        <dbReference type="EMBL" id="MTW22042.1"/>
    </source>
</evidence>
<dbReference type="InterPro" id="IPR016776">
    <property type="entry name" value="ApeP-like_dehydratase"/>
</dbReference>
<dbReference type="Gene3D" id="3.10.129.10">
    <property type="entry name" value="Hotdog Thioesterase"/>
    <property type="match status" value="1"/>
</dbReference>
<dbReference type="Proteomes" id="UP000434044">
    <property type="component" value="Unassembled WGS sequence"/>
</dbReference>
<dbReference type="SUPFAM" id="SSF54637">
    <property type="entry name" value="Thioesterase/thiol ester dehydrase-isomerase"/>
    <property type="match status" value="1"/>
</dbReference>
<sequence length="144" mass="15880">MNGLELENLTLEDLLPHRDGMLLIEKVLEVDAVHARTLSRVRSSWPLTDAHGAESLICVELAAQTAGVCNGWDRVQTKGLNSNQMGWLVAVKRADLLIDRLPLGTQILVSAENTLVFENFREITSELYLDGQLAASVVLQLFQG</sequence>
<evidence type="ECO:0000313" key="2">
    <source>
        <dbReference type="Proteomes" id="UP000434044"/>
    </source>
</evidence>
<dbReference type="RefSeq" id="WP_155450616.1">
    <property type="nucleotide sequence ID" value="NZ_WNKT01000030.1"/>
</dbReference>
<comment type="caution">
    <text evidence="1">The sequence shown here is derived from an EMBL/GenBank/DDBJ whole genome shotgun (WGS) entry which is preliminary data.</text>
</comment>
<organism evidence="1 2">
    <name type="scientific">Allochromatium palmeri</name>
    <dbReference type="NCBI Taxonomy" id="231048"/>
    <lineage>
        <taxon>Bacteria</taxon>
        <taxon>Pseudomonadati</taxon>
        <taxon>Pseudomonadota</taxon>
        <taxon>Gammaproteobacteria</taxon>
        <taxon>Chromatiales</taxon>
        <taxon>Chromatiaceae</taxon>
        <taxon>Allochromatium</taxon>
    </lineage>
</organism>
<gene>
    <name evidence="1" type="ORF">GJ668_13200</name>
</gene>
<dbReference type="InterPro" id="IPR029069">
    <property type="entry name" value="HotDog_dom_sf"/>
</dbReference>
<dbReference type="Pfam" id="PF22817">
    <property type="entry name" value="ApeP-like"/>
    <property type="match status" value="1"/>
</dbReference>
<evidence type="ECO:0008006" key="3">
    <source>
        <dbReference type="Google" id="ProtNLM"/>
    </source>
</evidence>
<proteinExistence type="predicted"/>
<dbReference type="AlphaFoldDB" id="A0A6N8ECU7"/>
<dbReference type="OrthoDB" id="9800188at2"/>
<reference evidence="1 2" key="1">
    <citation type="submission" date="2019-11" db="EMBL/GenBank/DDBJ databases">
        <title>Whole-genome sequence of the anaerobic purple sulfur bacterium Allochromatium palmeri DSM 15591.</title>
        <authorList>
            <person name="Kyndt J.A."/>
            <person name="Meyer T.E."/>
        </authorList>
    </citation>
    <scope>NUCLEOTIDE SEQUENCE [LARGE SCALE GENOMIC DNA]</scope>
    <source>
        <strain evidence="1 2">DSM 15591</strain>
    </source>
</reference>
<accession>A0A6N8ECU7</accession>
<name>A0A6N8ECU7_9GAMM</name>
<dbReference type="EMBL" id="WNKT01000030">
    <property type="protein sequence ID" value="MTW22042.1"/>
    <property type="molecule type" value="Genomic_DNA"/>
</dbReference>
<keyword evidence="2" id="KW-1185">Reference proteome</keyword>